<feature type="transmembrane region" description="Helical" evidence="1">
    <location>
        <begin position="50"/>
        <end position="69"/>
    </location>
</feature>
<dbReference type="Proteomes" id="UP000603545">
    <property type="component" value="Unassembled WGS sequence"/>
</dbReference>
<proteinExistence type="predicted"/>
<sequence length="365" mass="41974">MRNILLKYLIAVGMLIGLPLLGIALADIPLRIYLTFPPKTGYIIHAPFSWPAFIGLSIFILIVTIPFILQWVKAGALIKPGQLKSYPFPWWGWIGVVAGLMAWTLAWTRFPWFARFQQHTFILLWLSYIVVVNALTYRRKGTCMITARPGFFLLLFPASAVFWWFFEYLNRFVQNWDYIGVSFSPWEYFRHASLSFSTVLPAVLGTREWLSGSFRIKERFKSFIPLYFIKSRALALIVLMISGVSLLCIGLWPNYLFPLVWVSPLLVIVSLQILSGEFHLFSDTVKGDWVFVVSSALAALICGCFWEMWNYYSLAKWEYSIPFVHGFKIFEMPILGYAGYIPFGLQCAAIGNILENLFLQNKEAT</sequence>
<feature type="transmembrane region" description="Helical" evidence="1">
    <location>
        <begin position="188"/>
        <end position="210"/>
    </location>
</feature>
<evidence type="ECO:0000256" key="1">
    <source>
        <dbReference type="SAM" id="Phobius"/>
    </source>
</evidence>
<evidence type="ECO:0000313" key="3">
    <source>
        <dbReference type="Proteomes" id="UP000603545"/>
    </source>
</evidence>
<accession>A0A8J6N3W0</accession>
<organism evidence="2 3">
    <name type="scientific">Candidatus Desulfaltia bathyphila</name>
    <dbReference type="NCBI Taxonomy" id="2841697"/>
    <lineage>
        <taxon>Bacteria</taxon>
        <taxon>Pseudomonadati</taxon>
        <taxon>Thermodesulfobacteriota</taxon>
        <taxon>Desulfobacteria</taxon>
        <taxon>Desulfobacterales</taxon>
        <taxon>Desulfobacterales incertae sedis</taxon>
        <taxon>Candidatus Desulfaltia</taxon>
    </lineage>
</organism>
<feature type="transmembrane region" description="Helical" evidence="1">
    <location>
        <begin position="116"/>
        <end position="137"/>
    </location>
</feature>
<feature type="transmembrane region" description="Helical" evidence="1">
    <location>
        <begin position="258"/>
        <end position="277"/>
    </location>
</feature>
<dbReference type="AlphaFoldDB" id="A0A8J6N3W0"/>
<protein>
    <submittedName>
        <fullName evidence="2">Uncharacterized protein</fullName>
    </submittedName>
</protein>
<reference evidence="2 3" key="1">
    <citation type="submission" date="2020-08" db="EMBL/GenBank/DDBJ databases">
        <title>Bridging the membrane lipid divide: bacteria of the FCB group superphylum have the potential to synthesize archaeal ether lipids.</title>
        <authorList>
            <person name="Villanueva L."/>
            <person name="Von Meijenfeldt F.A.B."/>
            <person name="Westbye A.B."/>
            <person name="Yadav S."/>
            <person name="Hopmans E.C."/>
            <person name="Dutilh B.E."/>
            <person name="Sinninghe Damste J.S."/>
        </authorList>
    </citation>
    <scope>NUCLEOTIDE SEQUENCE [LARGE SCALE GENOMIC DNA]</scope>
    <source>
        <strain evidence="2">NIOZ-UU82</strain>
    </source>
</reference>
<keyword evidence="1" id="KW-0472">Membrane</keyword>
<name>A0A8J6N3W0_9BACT</name>
<feature type="transmembrane region" description="Helical" evidence="1">
    <location>
        <begin position="231"/>
        <end position="252"/>
    </location>
</feature>
<gene>
    <name evidence="2" type="ORF">H8E80_01335</name>
</gene>
<evidence type="ECO:0000313" key="2">
    <source>
        <dbReference type="EMBL" id="MBC8198679.1"/>
    </source>
</evidence>
<feature type="transmembrane region" description="Helical" evidence="1">
    <location>
        <begin position="90"/>
        <end position="110"/>
    </location>
</feature>
<comment type="caution">
    <text evidence="2">The sequence shown here is derived from an EMBL/GenBank/DDBJ whole genome shotgun (WGS) entry which is preliminary data.</text>
</comment>
<feature type="transmembrane region" description="Helical" evidence="1">
    <location>
        <begin position="149"/>
        <end position="166"/>
    </location>
</feature>
<feature type="transmembrane region" description="Helical" evidence="1">
    <location>
        <begin position="289"/>
        <end position="309"/>
    </location>
</feature>
<keyword evidence="1" id="KW-1133">Transmembrane helix</keyword>
<keyword evidence="1" id="KW-0812">Transmembrane</keyword>
<feature type="transmembrane region" description="Helical" evidence="1">
    <location>
        <begin position="334"/>
        <end position="354"/>
    </location>
</feature>
<dbReference type="EMBL" id="JACNLL010000018">
    <property type="protein sequence ID" value="MBC8198679.1"/>
    <property type="molecule type" value="Genomic_DNA"/>
</dbReference>